<name>A0AC34G3D7_9BILA</name>
<evidence type="ECO:0000313" key="1">
    <source>
        <dbReference type="Proteomes" id="UP000887579"/>
    </source>
</evidence>
<reference evidence="2" key="1">
    <citation type="submission" date="2022-11" db="UniProtKB">
        <authorList>
            <consortium name="WormBaseParasite"/>
        </authorList>
    </citation>
    <scope>IDENTIFICATION</scope>
</reference>
<organism evidence="1 2">
    <name type="scientific">Panagrolaimus sp. ES5</name>
    <dbReference type="NCBI Taxonomy" id="591445"/>
    <lineage>
        <taxon>Eukaryota</taxon>
        <taxon>Metazoa</taxon>
        <taxon>Ecdysozoa</taxon>
        <taxon>Nematoda</taxon>
        <taxon>Chromadorea</taxon>
        <taxon>Rhabditida</taxon>
        <taxon>Tylenchina</taxon>
        <taxon>Panagrolaimomorpha</taxon>
        <taxon>Panagrolaimoidea</taxon>
        <taxon>Panagrolaimidae</taxon>
        <taxon>Panagrolaimus</taxon>
    </lineage>
</organism>
<proteinExistence type="predicted"/>
<evidence type="ECO:0000313" key="2">
    <source>
        <dbReference type="WBParaSite" id="ES5_v2.g24059.t1"/>
    </source>
</evidence>
<dbReference type="WBParaSite" id="ES5_v2.g24059.t1">
    <property type="protein sequence ID" value="ES5_v2.g24059.t1"/>
    <property type="gene ID" value="ES5_v2.g24059"/>
</dbReference>
<sequence>MFQKIDYVHMTKLSAISKTIIKIGENLGFDVSYKTINPFGASYSYYVENIKGDFEITKVTTLVNKMCIETRTLFVSDARLQLLKLHQYLKGEIDLNDFKFIYYVKKIKENGTIEIHIENPYDIEIEGKKGDYKIEQNGTKTINLILKFVYDPSITIKCDEVVTSTNNETESIQQNQSPSITTSDESRPESVTPSELTKSLKWYKIMSNERYADIFFVLPDQIQIPSHRSILSEASTIFAKIIDETSELPISINIEDFDVETIKAALAFLCDKFDSIVGKEKDDACCSFFEKSVAPSNVCEYIQIGYANNFEELKQKCLKMLVGKKKEVDASELANLPKNILVDFFNSY</sequence>
<accession>A0AC34G3D7</accession>
<dbReference type="Proteomes" id="UP000887579">
    <property type="component" value="Unplaced"/>
</dbReference>
<protein>
    <submittedName>
        <fullName evidence="2">BTB domain-containing protein</fullName>
    </submittedName>
</protein>